<dbReference type="Pfam" id="PF00528">
    <property type="entry name" value="BPD_transp_1"/>
    <property type="match status" value="1"/>
</dbReference>
<evidence type="ECO:0000259" key="8">
    <source>
        <dbReference type="PROSITE" id="PS50928"/>
    </source>
</evidence>
<evidence type="ECO:0000256" key="6">
    <source>
        <dbReference type="ARBA" id="ARBA00023136"/>
    </source>
</evidence>
<feature type="transmembrane region" description="Helical" evidence="7">
    <location>
        <begin position="139"/>
        <end position="160"/>
    </location>
</feature>
<reference evidence="9 10" key="1">
    <citation type="submission" date="2020-08" db="EMBL/GenBank/DDBJ databases">
        <title>Genomic Encyclopedia of Type Strains, Phase III (KMG-III): the genomes of soil and plant-associated and newly described type strains.</title>
        <authorList>
            <person name="Whitman W."/>
        </authorList>
    </citation>
    <scope>NUCLEOTIDE SEQUENCE [LARGE SCALE GENOMIC DNA]</scope>
    <source>
        <strain evidence="9 10">CECT 8234</strain>
    </source>
</reference>
<evidence type="ECO:0000313" key="9">
    <source>
        <dbReference type="EMBL" id="MBB3154103.1"/>
    </source>
</evidence>
<evidence type="ECO:0000256" key="7">
    <source>
        <dbReference type="RuleBase" id="RU363032"/>
    </source>
</evidence>
<dbReference type="PANTHER" id="PTHR43744">
    <property type="entry name" value="ABC TRANSPORTER PERMEASE PROTEIN MG189-RELATED-RELATED"/>
    <property type="match status" value="1"/>
</dbReference>
<dbReference type="GO" id="GO:0055085">
    <property type="term" value="P:transmembrane transport"/>
    <property type="evidence" value="ECO:0007669"/>
    <property type="project" value="InterPro"/>
</dbReference>
<keyword evidence="4 7" id="KW-0812">Transmembrane</keyword>
<dbReference type="RefSeq" id="WP_312890993.1">
    <property type="nucleotide sequence ID" value="NZ_CBCSLB010000014.1"/>
</dbReference>
<evidence type="ECO:0000256" key="2">
    <source>
        <dbReference type="ARBA" id="ARBA00022448"/>
    </source>
</evidence>
<dbReference type="Proteomes" id="UP000518605">
    <property type="component" value="Unassembled WGS sequence"/>
</dbReference>
<evidence type="ECO:0000256" key="5">
    <source>
        <dbReference type="ARBA" id="ARBA00022989"/>
    </source>
</evidence>
<evidence type="ECO:0000256" key="4">
    <source>
        <dbReference type="ARBA" id="ARBA00022692"/>
    </source>
</evidence>
<keyword evidence="10" id="KW-1185">Reference proteome</keyword>
<evidence type="ECO:0000256" key="1">
    <source>
        <dbReference type="ARBA" id="ARBA00004651"/>
    </source>
</evidence>
<dbReference type="InterPro" id="IPR000515">
    <property type="entry name" value="MetI-like"/>
</dbReference>
<gene>
    <name evidence="9" type="ORF">FHS16_004179</name>
</gene>
<feature type="domain" description="ABC transmembrane type-1" evidence="8">
    <location>
        <begin position="73"/>
        <end position="285"/>
    </location>
</feature>
<dbReference type="PROSITE" id="PS50928">
    <property type="entry name" value="ABC_TM1"/>
    <property type="match status" value="1"/>
</dbReference>
<keyword evidence="2 7" id="KW-0813">Transport</keyword>
<evidence type="ECO:0000313" key="10">
    <source>
        <dbReference type="Proteomes" id="UP000518605"/>
    </source>
</evidence>
<proteinExistence type="inferred from homology"/>
<name>A0A7W5GC46_9BACL</name>
<dbReference type="InterPro" id="IPR035906">
    <property type="entry name" value="MetI-like_sf"/>
</dbReference>
<dbReference type="EMBL" id="JACHXW010000014">
    <property type="protein sequence ID" value="MBB3154103.1"/>
    <property type="molecule type" value="Genomic_DNA"/>
</dbReference>
<accession>A0A7W5GC46</accession>
<sequence>MKLSSGDKALQTLIYMFLVLLGLATLYPFWNSAVISFNEGLDTAKGGITVWPRSFTLDNYNIVFRNERILDAFLISVSRTVAGTAISIFFTAIFAYGLSVKGVIGKKYYMIFAIITMYFSGGLIPFYLLNRELGMMDTFWVMVIPTAVSVWNMIIFRTFFMGLPDGLEESAKIDGASTFGIFFKIVLPLSGPVLATLSLFTAVYHWNDWFTATIFINDAKLYPIQTFLQQIMNANTMSEQLSIASQASGAASDALSRMQSVTSKSLTMATMMVATIPIVLVYPFVQRFFVKGVMIGSLKE</sequence>
<dbReference type="GO" id="GO:0005886">
    <property type="term" value="C:plasma membrane"/>
    <property type="evidence" value="ECO:0007669"/>
    <property type="project" value="UniProtKB-SubCell"/>
</dbReference>
<comment type="caution">
    <text evidence="9">The sequence shown here is derived from an EMBL/GenBank/DDBJ whole genome shotgun (WGS) entry which is preliminary data.</text>
</comment>
<keyword evidence="6 7" id="KW-0472">Membrane</keyword>
<dbReference type="SUPFAM" id="SSF161098">
    <property type="entry name" value="MetI-like"/>
    <property type="match status" value="1"/>
</dbReference>
<keyword evidence="5 7" id="KW-1133">Transmembrane helix</keyword>
<dbReference type="CDD" id="cd06261">
    <property type="entry name" value="TM_PBP2"/>
    <property type="match status" value="1"/>
</dbReference>
<dbReference type="AlphaFoldDB" id="A0A7W5GC46"/>
<protein>
    <submittedName>
        <fullName evidence="9">Putative aldouronate transport system permease protein</fullName>
    </submittedName>
</protein>
<feature type="transmembrane region" description="Helical" evidence="7">
    <location>
        <begin position="108"/>
        <end position="127"/>
    </location>
</feature>
<keyword evidence="3" id="KW-1003">Cell membrane</keyword>
<evidence type="ECO:0000256" key="3">
    <source>
        <dbReference type="ARBA" id="ARBA00022475"/>
    </source>
</evidence>
<feature type="transmembrane region" description="Helical" evidence="7">
    <location>
        <begin position="12"/>
        <end position="30"/>
    </location>
</feature>
<feature type="transmembrane region" description="Helical" evidence="7">
    <location>
        <begin position="181"/>
        <end position="206"/>
    </location>
</feature>
<dbReference type="PANTHER" id="PTHR43744:SF9">
    <property type="entry name" value="POLYGALACTURONAN_RHAMNOGALACTURONAN TRANSPORT SYSTEM PERMEASE PROTEIN YTCP"/>
    <property type="match status" value="1"/>
</dbReference>
<comment type="subcellular location">
    <subcellularLocation>
        <location evidence="1 7">Cell membrane</location>
        <topology evidence="1 7">Multi-pass membrane protein</topology>
    </subcellularLocation>
</comment>
<comment type="similarity">
    <text evidence="7">Belongs to the binding-protein-dependent transport system permease family.</text>
</comment>
<feature type="transmembrane region" description="Helical" evidence="7">
    <location>
        <begin position="73"/>
        <end position="96"/>
    </location>
</feature>
<organism evidence="9 10">
    <name type="scientific">Paenibacillus endophyticus</name>
    <dbReference type="NCBI Taxonomy" id="1294268"/>
    <lineage>
        <taxon>Bacteria</taxon>
        <taxon>Bacillati</taxon>
        <taxon>Bacillota</taxon>
        <taxon>Bacilli</taxon>
        <taxon>Bacillales</taxon>
        <taxon>Paenibacillaceae</taxon>
        <taxon>Paenibacillus</taxon>
    </lineage>
</organism>
<dbReference type="Gene3D" id="1.10.3720.10">
    <property type="entry name" value="MetI-like"/>
    <property type="match status" value="1"/>
</dbReference>
<feature type="transmembrane region" description="Helical" evidence="7">
    <location>
        <begin position="266"/>
        <end position="285"/>
    </location>
</feature>